<comment type="similarity">
    <text evidence="5">Belongs to the NEMF family.</text>
</comment>
<comment type="subunit">
    <text evidence="5">Associates with stalled 50S ribosomal subunits. Binds to RqcP.</text>
</comment>
<dbReference type="GO" id="GO:1990112">
    <property type="term" value="C:RQC complex"/>
    <property type="evidence" value="ECO:0007669"/>
    <property type="project" value="TreeGrafter"/>
</dbReference>
<keyword evidence="4 5" id="KW-0648">Protein biosynthesis</keyword>
<dbReference type="AlphaFoldDB" id="A0A9D1W479"/>
<name>A0A9D1W479_9FIRM</name>
<gene>
    <name evidence="5" type="primary">rqcH</name>
    <name evidence="7" type="ORF">IAA28_06390</name>
</gene>
<evidence type="ECO:0000256" key="2">
    <source>
        <dbReference type="ARBA" id="ARBA00022730"/>
    </source>
</evidence>
<keyword evidence="3 5" id="KW-0694">RNA-binding</keyword>
<reference evidence="7" key="2">
    <citation type="submission" date="2021-04" db="EMBL/GenBank/DDBJ databases">
        <authorList>
            <person name="Gilroy R."/>
        </authorList>
    </citation>
    <scope>NUCLEOTIDE SEQUENCE</scope>
    <source>
        <strain evidence="7">ChiGjej4B4-12881</strain>
    </source>
</reference>
<dbReference type="Proteomes" id="UP000886780">
    <property type="component" value="Unassembled WGS sequence"/>
</dbReference>
<protein>
    <recommendedName>
        <fullName evidence="5">Rqc2 homolog RqcH</fullName>
        <shortName evidence="5">RqcH</shortName>
    </recommendedName>
</protein>
<evidence type="ECO:0000313" key="8">
    <source>
        <dbReference type="Proteomes" id="UP000886780"/>
    </source>
</evidence>
<comment type="function">
    <text evidence="5">Key component of the ribosome quality control system (RQC), a ribosome-associated complex that mediates the extraction of incompletely synthesized nascent chains from stalled ribosomes and their subsequent degradation. RqcH recruits Ala-charged tRNA, and with RqcP directs the elongation of stalled nascent chains on 50S ribosomal subunits, leading to non-templated C-terminal alanine extensions (Ala tail). The Ala tail promotes nascent chain degradation. May add between 1 and at least 8 Ala residues. Binds to stalled 50S ribosomal subunits.</text>
</comment>
<dbReference type="SUPFAM" id="SSF46946">
    <property type="entry name" value="S13-like H2TH domain"/>
    <property type="match status" value="1"/>
</dbReference>
<keyword evidence="2 5" id="KW-0699">rRNA-binding</keyword>
<dbReference type="PANTHER" id="PTHR15239:SF6">
    <property type="entry name" value="RIBOSOME QUALITY CONTROL COMPLEX SUBUNIT NEMF"/>
    <property type="match status" value="1"/>
</dbReference>
<feature type="coiled-coil region" evidence="5">
    <location>
        <begin position="385"/>
        <end position="419"/>
    </location>
</feature>
<dbReference type="InterPro" id="IPR051608">
    <property type="entry name" value="RQC_Subunit_NEMF"/>
</dbReference>
<dbReference type="Gene3D" id="1.10.8.50">
    <property type="match status" value="1"/>
</dbReference>
<evidence type="ECO:0000256" key="5">
    <source>
        <dbReference type="HAMAP-Rule" id="MF_00844"/>
    </source>
</evidence>
<keyword evidence="5" id="KW-0175">Coiled coil</keyword>
<dbReference type="Gene3D" id="2.30.310.10">
    <property type="entry name" value="ibrinogen binding protein from staphylococcus aureus domain"/>
    <property type="match status" value="1"/>
</dbReference>
<evidence type="ECO:0000256" key="1">
    <source>
        <dbReference type="ARBA" id="ARBA00022555"/>
    </source>
</evidence>
<dbReference type="Pfam" id="PF05670">
    <property type="entry name" value="NFACT-R_1"/>
    <property type="match status" value="1"/>
</dbReference>
<dbReference type="GO" id="GO:0019843">
    <property type="term" value="F:rRNA binding"/>
    <property type="evidence" value="ECO:0007669"/>
    <property type="project" value="UniProtKB-UniRule"/>
</dbReference>
<dbReference type="FunFam" id="2.30.310.10:FF:000004">
    <property type="entry name" value="Fibronectin-binding protein A"/>
    <property type="match status" value="1"/>
</dbReference>
<dbReference type="HAMAP" id="MF_00844_B">
    <property type="entry name" value="RqcH_B"/>
    <property type="match status" value="1"/>
</dbReference>
<dbReference type="GO" id="GO:0043023">
    <property type="term" value="F:ribosomal large subunit binding"/>
    <property type="evidence" value="ECO:0007669"/>
    <property type="project" value="UniProtKB-UniRule"/>
</dbReference>
<keyword evidence="1 5" id="KW-0820">tRNA-binding</keyword>
<dbReference type="GO" id="GO:0072344">
    <property type="term" value="P:rescue of stalled ribosome"/>
    <property type="evidence" value="ECO:0007669"/>
    <property type="project" value="UniProtKB-UniRule"/>
</dbReference>
<dbReference type="GO" id="GO:0000049">
    <property type="term" value="F:tRNA binding"/>
    <property type="evidence" value="ECO:0007669"/>
    <property type="project" value="UniProtKB-UniRule"/>
</dbReference>
<dbReference type="PANTHER" id="PTHR15239">
    <property type="entry name" value="NUCLEAR EXPORT MEDIATOR FACTOR NEMF"/>
    <property type="match status" value="1"/>
</dbReference>
<organism evidence="7 8">
    <name type="scientific">Candidatus Lachnoclostridium stercoripullorum</name>
    <dbReference type="NCBI Taxonomy" id="2838635"/>
    <lineage>
        <taxon>Bacteria</taxon>
        <taxon>Bacillati</taxon>
        <taxon>Bacillota</taxon>
        <taxon>Clostridia</taxon>
        <taxon>Lachnospirales</taxon>
        <taxon>Lachnospiraceae</taxon>
    </lineage>
</organism>
<dbReference type="InterPro" id="IPR010979">
    <property type="entry name" value="Ribosomal_uS13-like_H2TH"/>
</dbReference>
<evidence type="ECO:0000313" key="7">
    <source>
        <dbReference type="EMBL" id="HIX52416.1"/>
    </source>
</evidence>
<evidence type="ECO:0000256" key="3">
    <source>
        <dbReference type="ARBA" id="ARBA00022884"/>
    </source>
</evidence>
<reference evidence="7" key="1">
    <citation type="journal article" date="2021" name="PeerJ">
        <title>Extensive microbial diversity within the chicken gut microbiome revealed by metagenomics and culture.</title>
        <authorList>
            <person name="Gilroy R."/>
            <person name="Ravi A."/>
            <person name="Getino M."/>
            <person name="Pursley I."/>
            <person name="Horton D.L."/>
            <person name="Alikhan N.F."/>
            <person name="Baker D."/>
            <person name="Gharbi K."/>
            <person name="Hall N."/>
            <person name="Watson M."/>
            <person name="Adriaenssens E.M."/>
            <person name="Foster-Nyarko E."/>
            <person name="Jarju S."/>
            <person name="Secka A."/>
            <person name="Antonio M."/>
            <person name="Oren A."/>
            <person name="Chaudhuri R.R."/>
            <person name="La Ragione R."/>
            <person name="Hildebrand F."/>
            <person name="Pallen M.J."/>
        </authorList>
    </citation>
    <scope>NUCLEOTIDE SEQUENCE</scope>
    <source>
        <strain evidence="7">ChiGjej4B4-12881</strain>
    </source>
</reference>
<accession>A0A9D1W479</accession>
<evidence type="ECO:0000259" key="6">
    <source>
        <dbReference type="Pfam" id="PF05670"/>
    </source>
</evidence>
<dbReference type="InterPro" id="IPR043682">
    <property type="entry name" value="RqcH_bacterial"/>
</dbReference>
<feature type="domain" description="NFACT RNA-binding" evidence="6">
    <location>
        <begin position="463"/>
        <end position="554"/>
    </location>
</feature>
<dbReference type="EMBL" id="DXEU01000110">
    <property type="protein sequence ID" value="HIX52416.1"/>
    <property type="molecule type" value="Genomic_DNA"/>
</dbReference>
<dbReference type="Pfam" id="PF05833">
    <property type="entry name" value="NFACT_N"/>
    <property type="match status" value="1"/>
</dbReference>
<evidence type="ECO:0000256" key="4">
    <source>
        <dbReference type="ARBA" id="ARBA00022917"/>
    </source>
</evidence>
<sequence>MAFDGIVIANLVRDFKESLEGGRVTKIAQPEKDELLFTIKSQKNTYRLLISASASLPLLYFTEKNKPSPLTAPNFCMLLRKHIGSARIVSISQPGLERVVEFEFEHLDELGDLCRKKLMVEIMGKHSNIIFCREDGTILDSIKHVSAQLSSVREVLPGRPYFIPMTVEKLNPLEVTEEAFGAALLSSPAPLHKALYQKITGLSPIMGTEICHLASLDGDVPASSLNDLEMTHLYHTFSLLMEDVREGRFQPNIVYQDGDPVEFASLPLTCYQGGGFESEPYDSISALLEHYYSARSAVNRIKQKSVDLRKIVQNLLERNYKKYDLQEKQLKDTEKREKYRIYGELLNTYGYELAGGEKSFRCLNYYTGEEITIPLDEQLSPRENAQKHFDKYNKLKRTYEALTEQVAETKKEIDHLESISTALDIALKEEDLVEIKEEMMEYGYIKKRPAGGKKPKITSRPLHYLSSDGFHIYVGKNNYQNEEVTFKLANGNDWWFHAKGIPGSHVVVKSEGKELPDRTFEEAGALAAYYSKGRENDKVEVDYIQRKHVKKAAGGAPGFVIYHTNYSLIAAPSCTLKEV</sequence>
<comment type="caution">
    <text evidence="7">The sequence shown here is derived from an EMBL/GenBank/DDBJ whole genome shotgun (WGS) entry which is preliminary data.</text>
</comment>
<dbReference type="InterPro" id="IPR008532">
    <property type="entry name" value="NFACT_RNA-bd"/>
</dbReference>
<proteinExistence type="inferred from homology"/>